<dbReference type="AlphaFoldDB" id="A0AAX3QPL5"/>
<accession>A0AAX3QPL5</accession>
<evidence type="ECO:0000256" key="1">
    <source>
        <dbReference type="ARBA" id="ARBA00022679"/>
    </source>
</evidence>
<dbReference type="SUPFAM" id="SSF53756">
    <property type="entry name" value="UDP-Glycosyltransferase/glycogen phosphorylase"/>
    <property type="match status" value="1"/>
</dbReference>
<evidence type="ECO:0000259" key="2">
    <source>
        <dbReference type="Pfam" id="PF00534"/>
    </source>
</evidence>
<dbReference type="Proteomes" id="UP001221009">
    <property type="component" value="Chromosome"/>
</dbReference>
<reference evidence="4" key="1">
    <citation type="submission" date="2023-03" db="EMBL/GenBank/DDBJ databases">
        <title>Parabacteroides distasonis, a bacteria resistant against UC.</title>
        <authorList>
            <person name="Dai W."/>
        </authorList>
    </citation>
    <scope>NUCLEOTIDE SEQUENCE</scope>
    <source>
        <strain evidence="4">F1-28</strain>
    </source>
</reference>
<evidence type="ECO:0000313" key="5">
    <source>
        <dbReference type="Proteomes" id="UP001221009"/>
    </source>
</evidence>
<dbReference type="InterPro" id="IPR028098">
    <property type="entry name" value="Glyco_trans_4-like_N"/>
</dbReference>
<dbReference type="PANTHER" id="PTHR46401">
    <property type="entry name" value="GLYCOSYLTRANSFERASE WBBK-RELATED"/>
    <property type="match status" value="1"/>
</dbReference>
<feature type="domain" description="Glycosyl transferase family 1" evidence="2">
    <location>
        <begin position="215"/>
        <end position="386"/>
    </location>
</feature>
<dbReference type="Gene3D" id="3.40.50.2000">
    <property type="entry name" value="Glycogen Phosphorylase B"/>
    <property type="match status" value="2"/>
</dbReference>
<protein>
    <submittedName>
        <fullName evidence="4">TIGR04157 family glycosyltransferase</fullName>
    </submittedName>
</protein>
<evidence type="ECO:0000259" key="3">
    <source>
        <dbReference type="Pfam" id="PF13439"/>
    </source>
</evidence>
<feature type="domain" description="Glycosyltransferase subfamily 4-like N-terminal" evidence="3">
    <location>
        <begin position="16"/>
        <end position="203"/>
    </location>
</feature>
<gene>
    <name evidence="4" type="ORF">P2T59_16715</name>
</gene>
<dbReference type="PANTHER" id="PTHR46401:SF2">
    <property type="entry name" value="GLYCOSYLTRANSFERASE WBBK-RELATED"/>
    <property type="match status" value="1"/>
</dbReference>
<proteinExistence type="predicted"/>
<dbReference type="EMBL" id="CP120353">
    <property type="protein sequence ID" value="WET63328.1"/>
    <property type="molecule type" value="Genomic_DNA"/>
</dbReference>
<sequence length="412" mass="48050">MNLYIFNETRRGAIFGIGTYIRELVIALKDSDIHISIINLMSDKPQIQIDNIDGINYWYFPNPILELRTLDNQKQRELYFKNIVYLLKIHITNEKELIFHINYHQCTSLAIELKKMFNCKIISVAHFSEWGFIIFDNKYQLEHLLNKNNTDNFALNFKKTIEEEKKDYLVTDHTICLSNYMQNILCQYYKIKPSKISVIQNGLSNIKNISIKNNSLRKKWHLQSKEKVVLFVGRIDQVKGIRYLIRAFYEVLKTDLNCHLIIVGNGDYDTFFQEAKNICTRITFTGLLERTDLYELYQIANVGVVPSLFEPFGYVPVEMMMHELPIVATATSGLNEVVDESCGLKVPLIVSPNNVEIDTSLLAQKIIYLLQNPKEAKRLGKNGRKRYLEKYSSEVFGKNMIAFYKSLFQECK</sequence>
<name>A0AAX3QPL5_PARDI</name>
<dbReference type="GO" id="GO:0009103">
    <property type="term" value="P:lipopolysaccharide biosynthetic process"/>
    <property type="evidence" value="ECO:0007669"/>
    <property type="project" value="TreeGrafter"/>
</dbReference>
<dbReference type="NCBIfam" id="TIGR04157">
    <property type="entry name" value="glyco_rSAM_CFB"/>
    <property type="match status" value="1"/>
</dbReference>
<dbReference type="InterPro" id="IPR001296">
    <property type="entry name" value="Glyco_trans_1"/>
</dbReference>
<keyword evidence="1" id="KW-0808">Transferase</keyword>
<dbReference type="RefSeq" id="WP_195205235.1">
    <property type="nucleotide sequence ID" value="NZ_CP120353.1"/>
</dbReference>
<dbReference type="GO" id="GO:0016757">
    <property type="term" value="F:glycosyltransferase activity"/>
    <property type="evidence" value="ECO:0007669"/>
    <property type="project" value="InterPro"/>
</dbReference>
<dbReference type="CDD" id="cd03801">
    <property type="entry name" value="GT4_PimA-like"/>
    <property type="match status" value="1"/>
</dbReference>
<dbReference type="Pfam" id="PF00534">
    <property type="entry name" value="Glycos_transf_1"/>
    <property type="match status" value="1"/>
</dbReference>
<dbReference type="InterPro" id="IPR026419">
    <property type="entry name" value="Glyco_rSAM_CFB"/>
</dbReference>
<evidence type="ECO:0000313" key="4">
    <source>
        <dbReference type="EMBL" id="WET63328.1"/>
    </source>
</evidence>
<organism evidence="4 5">
    <name type="scientific">Parabacteroides distasonis</name>
    <dbReference type="NCBI Taxonomy" id="823"/>
    <lineage>
        <taxon>Bacteria</taxon>
        <taxon>Pseudomonadati</taxon>
        <taxon>Bacteroidota</taxon>
        <taxon>Bacteroidia</taxon>
        <taxon>Bacteroidales</taxon>
        <taxon>Tannerellaceae</taxon>
        <taxon>Parabacteroides</taxon>
    </lineage>
</organism>
<dbReference type="Pfam" id="PF13439">
    <property type="entry name" value="Glyco_transf_4"/>
    <property type="match status" value="1"/>
</dbReference>